<organism evidence="2 3">
    <name type="scientific">Actinomycetospora aeridis</name>
    <dbReference type="NCBI Taxonomy" id="3129231"/>
    <lineage>
        <taxon>Bacteria</taxon>
        <taxon>Bacillati</taxon>
        <taxon>Actinomycetota</taxon>
        <taxon>Actinomycetes</taxon>
        <taxon>Pseudonocardiales</taxon>
        <taxon>Pseudonocardiaceae</taxon>
        <taxon>Actinomycetospora</taxon>
    </lineage>
</organism>
<proteinExistence type="predicted"/>
<keyword evidence="2" id="KW-0808">Transferase</keyword>
<keyword evidence="3" id="KW-1185">Reference proteome</keyword>
<dbReference type="InterPro" id="IPR001173">
    <property type="entry name" value="Glyco_trans_2-like"/>
</dbReference>
<keyword evidence="2" id="KW-0328">Glycosyltransferase</keyword>
<feature type="domain" description="Glycosyltransferase 2-like" evidence="1">
    <location>
        <begin position="6"/>
        <end position="130"/>
    </location>
</feature>
<dbReference type="Pfam" id="PF00535">
    <property type="entry name" value="Glycos_transf_2"/>
    <property type="match status" value="1"/>
</dbReference>
<dbReference type="EMBL" id="JBBEGL010000007">
    <property type="protein sequence ID" value="MEJ2889484.1"/>
    <property type="molecule type" value="Genomic_DNA"/>
</dbReference>
<accession>A0ABU8NC07</accession>
<sequence>MLTSIIVVCTHGRPGEVRELADLLAAIRGHRDVLVVDSSPDDATATVCRSFLFVRHQRSDRASLAYQRNRGIETARASGVEIVHFIDDDSRPPAGYFEALEDVFATTDVAGVGGVLHGGPGAGWQWLKRLFQLDGPRPGAVLPSGRPTLGHLRGQGGDASWLPGFAMSYRLAAIGDRRFDERLTGSSFGEDMDFSFRLAREHRLHLCAAAWTRHDRSSVNRVPARRFARHRTAASHRWVVENREHGMRRSAFWWSLAGETGLRVAGAVLGRAATRGEHRAVAQGNLDGARDILRGRVTL</sequence>
<protein>
    <submittedName>
        <fullName evidence="2">Glycosyltransferase</fullName>
        <ecNumber evidence="2">2.4.-.-</ecNumber>
    </submittedName>
</protein>
<comment type="caution">
    <text evidence="2">The sequence shown here is derived from an EMBL/GenBank/DDBJ whole genome shotgun (WGS) entry which is preliminary data.</text>
</comment>
<dbReference type="Proteomes" id="UP001370100">
    <property type="component" value="Unassembled WGS sequence"/>
</dbReference>
<evidence type="ECO:0000313" key="2">
    <source>
        <dbReference type="EMBL" id="MEJ2889484.1"/>
    </source>
</evidence>
<gene>
    <name evidence="2" type="ORF">WCD41_23695</name>
</gene>
<dbReference type="Gene3D" id="3.90.550.10">
    <property type="entry name" value="Spore Coat Polysaccharide Biosynthesis Protein SpsA, Chain A"/>
    <property type="match status" value="1"/>
</dbReference>
<dbReference type="InterPro" id="IPR050834">
    <property type="entry name" value="Glycosyltransf_2"/>
</dbReference>
<evidence type="ECO:0000259" key="1">
    <source>
        <dbReference type="Pfam" id="PF00535"/>
    </source>
</evidence>
<dbReference type="SUPFAM" id="SSF53448">
    <property type="entry name" value="Nucleotide-diphospho-sugar transferases"/>
    <property type="match status" value="1"/>
</dbReference>
<dbReference type="EC" id="2.4.-.-" evidence="2"/>
<dbReference type="InterPro" id="IPR029044">
    <property type="entry name" value="Nucleotide-diphossugar_trans"/>
</dbReference>
<dbReference type="PANTHER" id="PTHR43685:SF3">
    <property type="entry name" value="SLR2126 PROTEIN"/>
    <property type="match status" value="1"/>
</dbReference>
<dbReference type="CDD" id="cd00761">
    <property type="entry name" value="Glyco_tranf_GTA_type"/>
    <property type="match status" value="1"/>
</dbReference>
<dbReference type="RefSeq" id="WP_337717100.1">
    <property type="nucleotide sequence ID" value="NZ_JBBEGL010000007.1"/>
</dbReference>
<dbReference type="GO" id="GO:0016757">
    <property type="term" value="F:glycosyltransferase activity"/>
    <property type="evidence" value="ECO:0007669"/>
    <property type="project" value="UniProtKB-KW"/>
</dbReference>
<evidence type="ECO:0000313" key="3">
    <source>
        <dbReference type="Proteomes" id="UP001370100"/>
    </source>
</evidence>
<name>A0ABU8NC07_9PSEU</name>
<dbReference type="PANTHER" id="PTHR43685">
    <property type="entry name" value="GLYCOSYLTRANSFERASE"/>
    <property type="match status" value="1"/>
</dbReference>
<reference evidence="2 3" key="1">
    <citation type="submission" date="2024-03" db="EMBL/GenBank/DDBJ databases">
        <title>Actinomycetospora sp. OC33-EN06, a novel actinomycete isolated from wild orchid (Aerides multiflora).</title>
        <authorList>
            <person name="Suriyachadkun C."/>
        </authorList>
    </citation>
    <scope>NUCLEOTIDE SEQUENCE [LARGE SCALE GENOMIC DNA]</scope>
    <source>
        <strain evidence="2 3">OC33-EN06</strain>
    </source>
</reference>